<feature type="transmembrane region" description="Helical" evidence="1">
    <location>
        <begin position="155"/>
        <end position="177"/>
    </location>
</feature>
<keyword evidence="1" id="KW-0472">Membrane</keyword>
<keyword evidence="1" id="KW-0812">Transmembrane</keyword>
<comment type="caution">
    <text evidence="2">The sequence shown here is derived from an EMBL/GenBank/DDBJ whole genome shotgun (WGS) entry which is preliminary data.</text>
</comment>
<keyword evidence="1" id="KW-1133">Transmembrane helix</keyword>
<reference evidence="2 3" key="1">
    <citation type="submission" date="2022-11" db="EMBL/GenBank/DDBJ databases">
        <title>Nonomuraea corallina sp. nov., a new species of the genus Nonomuraea isolated from sea side sediment in Thai sea.</title>
        <authorList>
            <person name="Ngamcharungchit C."/>
            <person name="Matsumoto A."/>
            <person name="Suriyachadkun C."/>
            <person name="Panbangred W."/>
            <person name="Inahashi Y."/>
            <person name="Intra B."/>
        </authorList>
    </citation>
    <scope>NUCLEOTIDE SEQUENCE [LARGE SCALE GENOMIC DNA]</scope>
    <source>
        <strain evidence="2 3">DSM 43553</strain>
    </source>
</reference>
<keyword evidence="3" id="KW-1185">Reference proteome</keyword>
<feature type="transmembrane region" description="Helical" evidence="1">
    <location>
        <begin position="55"/>
        <end position="73"/>
    </location>
</feature>
<feature type="transmembrane region" description="Helical" evidence="1">
    <location>
        <begin position="120"/>
        <end position="143"/>
    </location>
</feature>
<name>A0ABT4SQY8_9ACTN</name>
<dbReference type="RefSeq" id="WP_271274820.1">
    <property type="nucleotide sequence ID" value="NZ_BAABFD010000006.1"/>
</dbReference>
<evidence type="ECO:0000256" key="1">
    <source>
        <dbReference type="SAM" id="Phobius"/>
    </source>
</evidence>
<accession>A0ABT4SQY8</accession>
<dbReference type="EMBL" id="JAPNUD010000002">
    <property type="protein sequence ID" value="MDA0639266.1"/>
    <property type="molecule type" value="Genomic_DNA"/>
</dbReference>
<feature type="transmembrane region" description="Helical" evidence="1">
    <location>
        <begin position="12"/>
        <end position="35"/>
    </location>
</feature>
<organism evidence="2 3">
    <name type="scientific">Nonomuraea ferruginea</name>
    <dbReference type="NCBI Taxonomy" id="46174"/>
    <lineage>
        <taxon>Bacteria</taxon>
        <taxon>Bacillati</taxon>
        <taxon>Actinomycetota</taxon>
        <taxon>Actinomycetes</taxon>
        <taxon>Streptosporangiales</taxon>
        <taxon>Streptosporangiaceae</taxon>
        <taxon>Nonomuraea</taxon>
    </lineage>
</organism>
<dbReference type="Pfam" id="PF10067">
    <property type="entry name" value="DUF2306"/>
    <property type="match status" value="1"/>
</dbReference>
<proteinExistence type="predicted"/>
<gene>
    <name evidence="2" type="ORF">OUY24_01385</name>
</gene>
<feature type="transmembrane region" description="Helical" evidence="1">
    <location>
        <begin position="93"/>
        <end position="114"/>
    </location>
</feature>
<feature type="transmembrane region" description="Helical" evidence="1">
    <location>
        <begin position="189"/>
        <end position="207"/>
    </location>
</feature>
<evidence type="ECO:0000313" key="3">
    <source>
        <dbReference type="Proteomes" id="UP001212498"/>
    </source>
</evidence>
<evidence type="ECO:0000313" key="2">
    <source>
        <dbReference type="EMBL" id="MDA0639266.1"/>
    </source>
</evidence>
<sequence>MTDKIATRQGRAGWTVAALIGLGLIPVIAGGIRMAELTGGAAVTPDNARFLASPVPIVLHIVGVTVYTVLGAFQFVPRLRRRKVGWHRRAGRLLAPCGLVAALSGMWMAVFYALPEHDGPLLAAFRLVFGTAMAASIVLGLAAIRRRDFTAHRAWMIRGYAIGLGAGTQAFVLAPYYGIAGPPDQLARALLLGAGWLINLIVAEVIIQRWPVRFSS</sequence>
<protein>
    <submittedName>
        <fullName evidence="2">DUF2306 domain-containing protein</fullName>
    </submittedName>
</protein>
<dbReference type="InterPro" id="IPR018750">
    <property type="entry name" value="DUF2306_membrane"/>
</dbReference>
<dbReference type="Proteomes" id="UP001212498">
    <property type="component" value="Unassembled WGS sequence"/>
</dbReference>